<sequence>MFAPAVVAGWFSALFSCTTHTHIPALYTPPRIVEASCLGWSLTQGEAKTQGAIFAERGSAHFRAPTNTSGTTETQVFQGTKNCTNSLPLVTINVAASF</sequence>
<name>A0AAI9YXU1_9PEZI</name>
<accession>A0AAI9YXU1</accession>
<dbReference type="Proteomes" id="UP001240678">
    <property type="component" value="Unassembled WGS sequence"/>
</dbReference>
<evidence type="ECO:0000256" key="1">
    <source>
        <dbReference type="SAM" id="SignalP"/>
    </source>
</evidence>
<reference evidence="2 3" key="1">
    <citation type="submission" date="2016-10" db="EMBL/GenBank/DDBJ databases">
        <title>The genome sequence of Colletotrichum fioriniae PJ7.</title>
        <authorList>
            <person name="Baroncelli R."/>
        </authorList>
    </citation>
    <scope>NUCLEOTIDE SEQUENCE [LARGE SCALE GENOMIC DNA]</scope>
    <source>
        <strain evidence="2 3">IMI 309622</strain>
    </source>
</reference>
<dbReference type="AlphaFoldDB" id="A0AAI9YXU1"/>
<dbReference type="EMBL" id="MOOE01000007">
    <property type="protein sequence ID" value="KAK1527110.1"/>
    <property type="molecule type" value="Genomic_DNA"/>
</dbReference>
<protein>
    <recommendedName>
        <fullName evidence="4">Secreted protein</fullName>
    </recommendedName>
</protein>
<dbReference type="RefSeq" id="XP_060313430.1">
    <property type="nucleotide sequence ID" value="XM_060455538.1"/>
</dbReference>
<evidence type="ECO:0008006" key="4">
    <source>
        <dbReference type="Google" id="ProtNLM"/>
    </source>
</evidence>
<feature type="chain" id="PRO_5042501464" description="Secreted protein" evidence="1">
    <location>
        <begin position="22"/>
        <end position="98"/>
    </location>
</feature>
<gene>
    <name evidence="2" type="ORF">CCOS01_07372</name>
</gene>
<evidence type="ECO:0000313" key="3">
    <source>
        <dbReference type="Proteomes" id="UP001240678"/>
    </source>
</evidence>
<dbReference type="GeneID" id="85339085"/>
<proteinExistence type="predicted"/>
<keyword evidence="1" id="KW-0732">Signal</keyword>
<organism evidence="2 3">
    <name type="scientific">Colletotrichum costaricense</name>
    <dbReference type="NCBI Taxonomy" id="1209916"/>
    <lineage>
        <taxon>Eukaryota</taxon>
        <taxon>Fungi</taxon>
        <taxon>Dikarya</taxon>
        <taxon>Ascomycota</taxon>
        <taxon>Pezizomycotina</taxon>
        <taxon>Sordariomycetes</taxon>
        <taxon>Hypocreomycetidae</taxon>
        <taxon>Glomerellales</taxon>
        <taxon>Glomerellaceae</taxon>
        <taxon>Colletotrichum</taxon>
        <taxon>Colletotrichum acutatum species complex</taxon>
    </lineage>
</organism>
<keyword evidence="3" id="KW-1185">Reference proteome</keyword>
<evidence type="ECO:0000313" key="2">
    <source>
        <dbReference type="EMBL" id="KAK1527110.1"/>
    </source>
</evidence>
<comment type="caution">
    <text evidence="2">The sequence shown here is derived from an EMBL/GenBank/DDBJ whole genome shotgun (WGS) entry which is preliminary data.</text>
</comment>
<feature type="signal peptide" evidence="1">
    <location>
        <begin position="1"/>
        <end position="21"/>
    </location>
</feature>